<feature type="domain" description="NfeD integral membrane" evidence="9">
    <location>
        <begin position="272"/>
        <end position="387"/>
    </location>
</feature>
<dbReference type="Pfam" id="PF01957">
    <property type="entry name" value="NfeD"/>
    <property type="match status" value="1"/>
</dbReference>
<comment type="subcellular location">
    <subcellularLocation>
        <location evidence="1">Membrane</location>
        <topology evidence="1">Multi-pass membrane protein</topology>
    </subcellularLocation>
</comment>
<sequence length="462" mass="48820">MAKPAPYNWSRPLLSLLALLLLTLLLLPPAALAQQTSPSDSPVGWRLKLAGGIGPASSDLVERTISDAADADAQLLVIELDTPGGLDKSMRSLIKQIIASPIPVISYVSPQGARAASAGTYILYASHIAAMAPATNLGAATPVQIGGPSAPRSPYPRSQDDQQPDDNATALRRKVVNDAVAYIRGLAELRGRNADWAEAAVREAASIDAAEALKLEVIDLVAVDIDDLLRQLDGRVVQVQNRDYPLRTQGMQLQLIEPDWRHQFLLVITNPNVAYILMMLGVYGLLLEFYHPGIGLPGIVGGICLLLALYALQLLPISYTGLALIALGIGLMVVEALSPSFGLFGLGGAIAFVIGSVLLMDTQLPAYQIALPVIAAFTLMTLVLAILALALALKARRSAVVSGVSTMLGQQATALVSFEGDGKVSIQGETWNAHSVEAIKRGDSVTITAIDGLILEVKKGDR</sequence>
<feature type="domain" description="NfeD-like C-terminal" evidence="8">
    <location>
        <begin position="406"/>
        <end position="459"/>
    </location>
</feature>
<dbReference type="Pfam" id="PF25145">
    <property type="entry name" value="NfeD1b_N"/>
    <property type="match status" value="1"/>
</dbReference>
<dbReference type="Gene3D" id="3.90.226.10">
    <property type="entry name" value="2-enoyl-CoA Hydratase, Chain A, domain 1"/>
    <property type="match status" value="1"/>
</dbReference>
<evidence type="ECO:0000256" key="5">
    <source>
        <dbReference type="SAM" id="MobiDB-lite"/>
    </source>
</evidence>
<evidence type="ECO:0000259" key="10">
    <source>
        <dbReference type="Pfam" id="PF25145"/>
    </source>
</evidence>
<dbReference type="OrthoDB" id="5289056at2"/>
<feature type="region of interest" description="Disordered" evidence="5">
    <location>
        <begin position="142"/>
        <end position="169"/>
    </location>
</feature>
<organism evidence="11 12">
    <name type="scientific">Motiliproteus coralliicola</name>
    <dbReference type="NCBI Taxonomy" id="2283196"/>
    <lineage>
        <taxon>Bacteria</taxon>
        <taxon>Pseudomonadati</taxon>
        <taxon>Pseudomonadota</taxon>
        <taxon>Gammaproteobacteria</taxon>
        <taxon>Oceanospirillales</taxon>
        <taxon>Oceanospirillaceae</taxon>
        <taxon>Motiliproteus</taxon>
    </lineage>
</organism>
<dbReference type="GO" id="GO:0016020">
    <property type="term" value="C:membrane"/>
    <property type="evidence" value="ECO:0007669"/>
    <property type="project" value="UniProtKB-SubCell"/>
</dbReference>
<feature type="transmembrane region" description="Helical" evidence="6">
    <location>
        <begin position="293"/>
        <end position="311"/>
    </location>
</feature>
<comment type="caution">
    <text evidence="11">The sequence shown here is derived from an EMBL/GenBank/DDBJ whole genome shotgun (WGS) entry which is preliminary data.</text>
</comment>
<evidence type="ECO:0000259" key="8">
    <source>
        <dbReference type="Pfam" id="PF01957"/>
    </source>
</evidence>
<dbReference type="Gene3D" id="2.40.50.140">
    <property type="entry name" value="Nucleic acid-binding proteins"/>
    <property type="match status" value="1"/>
</dbReference>
<dbReference type="SUPFAM" id="SSF141322">
    <property type="entry name" value="NfeD domain-like"/>
    <property type="match status" value="1"/>
</dbReference>
<keyword evidence="4 6" id="KW-0472">Membrane</keyword>
<dbReference type="InterPro" id="IPR002810">
    <property type="entry name" value="NfeD-like_C"/>
</dbReference>
<evidence type="ECO:0000313" key="11">
    <source>
        <dbReference type="EMBL" id="RDE19530.1"/>
    </source>
</evidence>
<evidence type="ECO:0000256" key="1">
    <source>
        <dbReference type="ARBA" id="ARBA00004141"/>
    </source>
</evidence>
<dbReference type="PANTHER" id="PTHR33507">
    <property type="entry name" value="INNER MEMBRANE PROTEIN YBBJ"/>
    <property type="match status" value="1"/>
</dbReference>
<evidence type="ECO:0000256" key="6">
    <source>
        <dbReference type="SAM" id="Phobius"/>
    </source>
</evidence>
<dbReference type="PANTHER" id="PTHR33507:SF4">
    <property type="entry name" value="NODULATION COMPETITIVENESS PROTEIN NFED"/>
    <property type="match status" value="1"/>
</dbReference>
<feature type="chain" id="PRO_5017058419" evidence="7">
    <location>
        <begin position="34"/>
        <end position="462"/>
    </location>
</feature>
<dbReference type="Pfam" id="PF24961">
    <property type="entry name" value="NfeD_membrane"/>
    <property type="match status" value="1"/>
</dbReference>
<gene>
    <name evidence="11" type="ORF">DV711_11610</name>
</gene>
<keyword evidence="7" id="KW-0732">Signal</keyword>
<dbReference type="InterPro" id="IPR056739">
    <property type="entry name" value="NfeD_membrane"/>
</dbReference>
<evidence type="ECO:0000256" key="7">
    <source>
        <dbReference type="SAM" id="SignalP"/>
    </source>
</evidence>
<dbReference type="InterPro" id="IPR056738">
    <property type="entry name" value="NfeD1b_N"/>
</dbReference>
<dbReference type="SUPFAM" id="SSF52096">
    <property type="entry name" value="ClpP/crotonase"/>
    <property type="match status" value="1"/>
</dbReference>
<reference evidence="11 12" key="1">
    <citation type="submission" date="2018-07" db="EMBL/GenBank/DDBJ databases">
        <title>Motiliproteus coralliicola sp. nov., a bacterium isolated from Coral.</title>
        <authorList>
            <person name="Wang G."/>
        </authorList>
    </citation>
    <scope>NUCLEOTIDE SEQUENCE [LARGE SCALE GENOMIC DNA]</scope>
    <source>
        <strain evidence="11 12">C34</strain>
    </source>
</reference>
<feature type="domain" description="NfeD1b N-terminal" evidence="10">
    <location>
        <begin position="59"/>
        <end position="150"/>
    </location>
</feature>
<dbReference type="InterPro" id="IPR012340">
    <property type="entry name" value="NA-bd_OB-fold"/>
</dbReference>
<feature type="transmembrane region" description="Helical" evidence="6">
    <location>
        <begin position="341"/>
        <end position="360"/>
    </location>
</feature>
<evidence type="ECO:0000259" key="9">
    <source>
        <dbReference type="Pfam" id="PF24961"/>
    </source>
</evidence>
<name>A0A369WBZ0_9GAMM</name>
<dbReference type="AlphaFoldDB" id="A0A369WBZ0"/>
<dbReference type="CDD" id="cd07020">
    <property type="entry name" value="Clp_protease_NfeD_1"/>
    <property type="match status" value="1"/>
</dbReference>
<dbReference type="EMBL" id="QQOH01000003">
    <property type="protein sequence ID" value="RDE19530.1"/>
    <property type="molecule type" value="Genomic_DNA"/>
</dbReference>
<dbReference type="InterPro" id="IPR052165">
    <property type="entry name" value="Membrane_assoc_protease"/>
</dbReference>
<proteinExistence type="predicted"/>
<protein>
    <submittedName>
        <fullName evidence="11">Nodulation protein NfeD</fullName>
    </submittedName>
</protein>
<feature type="transmembrane region" description="Helical" evidence="6">
    <location>
        <begin position="264"/>
        <end position="286"/>
    </location>
</feature>
<feature type="signal peptide" evidence="7">
    <location>
        <begin position="1"/>
        <end position="33"/>
    </location>
</feature>
<accession>A0A369WBZ0</accession>
<dbReference type="InterPro" id="IPR029045">
    <property type="entry name" value="ClpP/crotonase-like_dom_sf"/>
</dbReference>
<keyword evidence="3 6" id="KW-1133">Transmembrane helix</keyword>
<evidence type="ECO:0000256" key="4">
    <source>
        <dbReference type="ARBA" id="ARBA00023136"/>
    </source>
</evidence>
<dbReference type="Proteomes" id="UP000253769">
    <property type="component" value="Unassembled WGS sequence"/>
</dbReference>
<dbReference type="FunFam" id="3.90.226.10:FF:000089">
    <property type="entry name" value="Membrane-bound serine protease"/>
    <property type="match status" value="1"/>
</dbReference>
<feature type="transmembrane region" description="Helical" evidence="6">
    <location>
        <begin position="366"/>
        <end position="393"/>
    </location>
</feature>
<feature type="transmembrane region" description="Helical" evidence="6">
    <location>
        <begin position="317"/>
        <end position="334"/>
    </location>
</feature>
<keyword evidence="2 6" id="KW-0812">Transmembrane</keyword>
<evidence type="ECO:0000256" key="3">
    <source>
        <dbReference type="ARBA" id="ARBA00022989"/>
    </source>
</evidence>
<evidence type="ECO:0000313" key="12">
    <source>
        <dbReference type="Proteomes" id="UP000253769"/>
    </source>
</evidence>
<evidence type="ECO:0000256" key="2">
    <source>
        <dbReference type="ARBA" id="ARBA00022692"/>
    </source>
</evidence>
<keyword evidence="12" id="KW-1185">Reference proteome</keyword>